<comment type="caution">
    <text evidence="2">The sequence shown here is derived from an EMBL/GenBank/DDBJ whole genome shotgun (WGS) entry which is preliminary data.</text>
</comment>
<accession>A0A9P7YTY9</accession>
<feature type="region of interest" description="Disordered" evidence="1">
    <location>
        <begin position="50"/>
        <end position="72"/>
    </location>
</feature>
<name>A0A9P7YTY9_9HELO</name>
<evidence type="ECO:0000313" key="2">
    <source>
        <dbReference type="EMBL" id="KAG9239899.1"/>
    </source>
</evidence>
<protein>
    <submittedName>
        <fullName evidence="2">Uncharacterized protein</fullName>
    </submittedName>
</protein>
<sequence length="98" mass="10705">MAGQTSAFGGENPPGERAFALPLKQAKEKHKIGMKKQDLELDLLKSKLDQVRQGGGAPQASAGTSKDPDNDYDEKAHAGYFLEVRTGEHHIRAVRLCF</sequence>
<keyword evidence="3" id="KW-1185">Reference proteome</keyword>
<organism evidence="2 3">
    <name type="scientific">Calycina marina</name>
    <dbReference type="NCBI Taxonomy" id="1763456"/>
    <lineage>
        <taxon>Eukaryota</taxon>
        <taxon>Fungi</taxon>
        <taxon>Dikarya</taxon>
        <taxon>Ascomycota</taxon>
        <taxon>Pezizomycotina</taxon>
        <taxon>Leotiomycetes</taxon>
        <taxon>Helotiales</taxon>
        <taxon>Pezizellaceae</taxon>
        <taxon>Calycina</taxon>
    </lineage>
</organism>
<evidence type="ECO:0000313" key="3">
    <source>
        <dbReference type="Proteomes" id="UP000887226"/>
    </source>
</evidence>
<evidence type="ECO:0000256" key="1">
    <source>
        <dbReference type="SAM" id="MobiDB-lite"/>
    </source>
</evidence>
<dbReference type="EMBL" id="MU254743">
    <property type="protein sequence ID" value="KAG9239899.1"/>
    <property type="molecule type" value="Genomic_DNA"/>
</dbReference>
<reference evidence="2" key="1">
    <citation type="journal article" date="2021" name="IMA Fungus">
        <title>Genomic characterization of three marine fungi, including Emericellopsis atlantica sp. nov. with signatures of a generalist lifestyle and marine biomass degradation.</title>
        <authorList>
            <person name="Hagestad O.C."/>
            <person name="Hou L."/>
            <person name="Andersen J.H."/>
            <person name="Hansen E.H."/>
            <person name="Altermark B."/>
            <person name="Li C."/>
            <person name="Kuhnert E."/>
            <person name="Cox R.J."/>
            <person name="Crous P.W."/>
            <person name="Spatafora J.W."/>
            <person name="Lail K."/>
            <person name="Amirebrahimi M."/>
            <person name="Lipzen A."/>
            <person name="Pangilinan J."/>
            <person name="Andreopoulos W."/>
            <person name="Hayes R.D."/>
            <person name="Ng V."/>
            <person name="Grigoriev I.V."/>
            <person name="Jackson S.A."/>
            <person name="Sutton T.D.S."/>
            <person name="Dobson A.D.W."/>
            <person name="Rama T."/>
        </authorList>
    </citation>
    <scope>NUCLEOTIDE SEQUENCE</scope>
    <source>
        <strain evidence="2">TRa3180A</strain>
    </source>
</reference>
<dbReference type="AlphaFoldDB" id="A0A9P7YTY9"/>
<dbReference type="Proteomes" id="UP000887226">
    <property type="component" value="Unassembled WGS sequence"/>
</dbReference>
<gene>
    <name evidence="2" type="ORF">BJ878DRAFT_546853</name>
</gene>
<proteinExistence type="predicted"/>